<gene>
    <name evidence="1" type="ORF">GALMADRAFT_1208208</name>
</gene>
<sequence>MRVPPTRIPVDICAMHGIYTILRPRGAHRQLLEPQRLPRLRPPALGRARKALQKFQTHCRIQSVQRAHRHQTHPLHRLLRRHSQRHPLCRPDHGIFFDSNTFASDFSHFGDAHKKCDHTAYAIHDYSSFGFPGAQEYVTKTRYKVLKDQLDITKRTASAS</sequence>
<dbReference type="OrthoDB" id="1887033at2759"/>
<organism evidence="1 2">
    <name type="scientific">Galerina marginata (strain CBS 339.88)</name>
    <dbReference type="NCBI Taxonomy" id="685588"/>
    <lineage>
        <taxon>Eukaryota</taxon>
        <taxon>Fungi</taxon>
        <taxon>Dikarya</taxon>
        <taxon>Basidiomycota</taxon>
        <taxon>Agaricomycotina</taxon>
        <taxon>Agaricomycetes</taxon>
        <taxon>Agaricomycetidae</taxon>
        <taxon>Agaricales</taxon>
        <taxon>Agaricineae</taxon>
        <taxon>Strophariaceae</taxon>
        <taxon>Galerina</taxon>
    </lineage>
</organism>
<dbReference type="HOGENOM" id="CLU_1652278_0_0_1"/>
<evidence type="ECO:0000313" key="2">
    <source>
        <dbReference type="Proteomes" id="UP000027222"/>
    </source>
</evidence>
<proteinExistence type="predicted"/>
<dbReference type="AlphaFoldDB" id="A0A067SEP4"/>
<dbReference type="Proteomes" id="UP000027222">
    <property type="component" value="Unassembled WGS sequence"/>
</dbReference>
<name>A0A067SEP4_GALM3</name>
<evidence type="ECO:0000313" key="1">
    <source>
        <dbReference type="EMBL" id="KDR66229.1"/>
    </source>
</evidence>
<dbReference type="STRING" id="685588.A0A067SEP4"/>
<keyword evidence="2" id="KW-1185">Reference proteome</keyword>
<accession>A0A067SEP4</accession>
<dbReference type="EMBL" id="KL142426">
    <property type="protein sequence ID" value="KDR66229.1"/>
    <property type="molecule type" value="Genomic_DNA"/>
</dbReference>
<protein>
    <submittedName>
        <fullName evidence="1">Uncharacterized protein</fullName>
    </submittedName>
</protein>
<reference evidence="2" key="1">
    <citation type="journal article" date="2014" name="Proc. Natl. Acad. Sci. U.S.A.">
        <title>Extensive sampling of basidiomycete genomes demonstrates inadequacy of the white-rot/brown-rot paradigm for wood decay fungi.</title>
        <authorList>
            <person name="Riley R."/>
            <person name="Salamov A.A."/>
            <person name="Brown D.W."/>
            <person name="Nagy L.G."/>
            <person name="Floudas D."/>
            <person name="Held B.W."/>
            <person name="Levasseur A."/>
            <person name="Lombard V."/>
            <person name="Morin E."/>
            <person name="Otillar R."/>
            <person name="Lindquist E.A."/>
            <person name="Sun H."/>
            <person name="LaButti K.M."/>
            <person name="Schmutz J."/>
            <person name="Jabbour D."/>
            <person name="Luo H."/>
            <person name="Baker S.E."/>
            <person name="Pisabarro A.G."/>
            <person name="Walton J.D."/>
            <person name="Blanchette R.A."/>
            <person name="Henrissat B."/>
            <person name="Martin F."/>
            <person name="Cullen D."/>
            <person name="Hibbett D.S."/>
            <person name="Grigoriev I.V."/>
        </authorList>
    </citation>
    <scope>NUCLEOTIDE SEQUENCE [LARGE SCALE GENOMIC DNA]</scope>
    <source>
        <strain evidence="2">CBS 339.88</strain>
    </source>
</reference>